<evidence type="ECO:0000313" key="2">
    <source>
        <dbReference type="EMBL" id="KAK9891708.1"/>
    </source>
</evidence>
<proteinExistence type="predicted"/>
<accession>A0AAW1VGA8</accession>
<organism evidence="2 3">
    <name type="scientific">Henosepilachna vigintioctopunctata</name>
    <dbReference type="NCBI Taxonomy" id="420089"/>
    <lineage>
        <taxon>Eukaryota</taxon>
        <taxon>Metazoa</taxon>
        <taxon>Ecdysozoa</taxon>
        <taxon>Arthropoda</taxon>
        <taxon>Hexapoda</taxon>
        <taxon>Insecta</taxon>
        <taxon>Pterygota</taxon>
        <taxon>Neoptera</taxon>
        <taxon>Endopterygota</taxon>
        <taxon>Coleoptera</taxon>
        <taxon>Polyphaga</taxon>
        <taxon>Cucujiformia</taxon>
        <taxon>Coccinelloidea</taxon>
        <taxon>Coccinellidae</taxon>
        <taxon>Epilachninae</taxon>
        <taxon>Epilachnini</taxon>
        <taxon>Henosepilachna</taxon>
    </lineage>
</organism>
<gene>
    <name evidence="2" type="ORF">WA026_016506</name>
</gene>
<reference evidence="2 3" key="1">
    <citation type="submission" date="2023-03" db="EMBL/GenBank/DDBJ databases">
        <title>Genome insight into feeding habits of ladybird beetles.</title>
        <authorList>
            <person name="Li H.-S."/>
            <person name="Huang Y.-H."/>
            <person name="Pang H."/>
        </authorList>
    </citation>
    <scope>NUCLEOTIDE SEQUENCE [LARGE SCALE GENOMIC DNA]</scope>
    <source>
        <strain evidence="2">SYSU_2023b</strain>
        <tissue evidence="2">Whole body</tissue>
    </source>
</reference>
<sequence>MASTSTRVVKPKKFTPMDTEILQKTMEIAKNITAYPETELKNSFGVLEDEDTMETTPIQQENPEESRATQKPPPIIITSAFKDLKAFHLKMKSLIKH</sequence>
<dbReference type="AlphaFoldDB" id="A0AAW1VGA8"/>
<keyword evidence="3" id="KW-1185">Reference proteome</keyword>
<evidence type="ECO:0000313" key="3">
    <source>
        <dbReference type="Proteomes" id="UP001431783"/>
    </source>
</evidence>
<evidence type="ECO:0000256" key="1">
    <source>
        <dbReference type="SAM" id="MobiDB-lite"/>
    </source>
</evidence>
<dbReference type="Proteomes" id="UP001431783">
    <property type="component" value="Unassembled WGS sequence"/>
</dbReference>
<comment type="caution">
    <text evidence="2">The sequence shown here is derived from an EMBL/GenBank/DDBJ whole genome shotgun (WGS) entry which is preliminary data.</text>
</comment>
<dbReference type="EMBL" id="JARQZJ010000130">
    <property type="protein sequence ID" value="KAK9891708.1"/>
    <property type="molecule type" value="Genomic_DNA"/>
</dbReference>
<feature type="region of interest" description="Disordered" evidence="1">
    <location>
        <begin position="51"/>
        <end position="74"/>
    </location>
</feature>
<protein>
    <submittedName>
        <fullName evidence="2">Uncharacterized protein</fullName>
    </submittedName>
</protein>
<name>A0AAW1VGA8_9CUCU</name>